<keyword evidence="3 7" id="KW-0378">Hydrolase</keyword>
<dbReference type="FunFam" id="3.40.720.10:FF:000070">
    <property type="entry name" value="Arylsulfatase A"/>
    <property type="match status" value="1"/>
</dbReference>
<dbReference type="Gene3D" id="3.40.720.10">
    <property type="entry name" value="Alkaline Phosphatase, subunit A"/>
    <property type="match status" value="1"/>
</dbReference>
<keyword evidence="5" id="KW-0732">Signal</keyword>
<name>A0A5C5WPE9_9BACT</name>
<feature type="signal peptide" evidence="5">
    <location>
        <begin position="1"/>
        <end position="30"/>
    </location>
</feature>
<dbReference type="PANTHER" id="PTHR42693">
    <property type="entry name" value="ARYLSULFATASE FAMILY MEMBER"/>
    <property type="match status" value="1"/>
</dbReference>
<dbReference type="PANTHER" id="PTHR42693:SF53">
    <property type="entry name" value="ENDO-4-O-SULFATASE"/>
    <property type="match status" value="1"/>
</dbReference>
<evidence type="ECO:0000259" key="6">
    <source>
        <dbReference type="Pfam" id="PF00884"/>
    </source>
</evidence>
<protein>
    <submittedName>
        <fullName evidence="7">Arylsulfatase</fullName>
        <ecNumber evidence="7">3.1.6.1</ecNumber>
    </submittedName>
</protein>
<comment type="similarity">
    <text evidence="1">Belongs to the sulfatase family.</text>
</comment>
<organism evidence="7 8">
    <name type="scientific">Rubripirellula amarantea</name>
    <dbReference type="NCBI Taxonomy" id="2527999"/>
    <lineage>
        <taxon>Bacteria</taxon>
        <taxon>Pseudomonadati</taxon>
        <taxon>Planctomycetota</taxon>
        <taxon>Planctomycetia</taxon>
        <taxon>Pirellulales</taxon>
        <taxon>Pirellulaceae</taxon>
        <taxon>Rubripirellula</taxon>
    </lineage>
</organism>
<dbReference type="EMBL" id="SJPI01000001">
    <property type="protein sequence ID" value="TWT52447.1"/>
    <property type="molecule type" value="Genomic_DNA"/>
</dbReference>
<dbReference type="Pfam" id="PF00884">
    <property type="entry name" value="Sulfatase"/>
    <property type="match status" value="1"/>
</dbReference>
<dbReference type="SUPFAM" id="SSF53649">
    <property type="entry name" value="Alkaline phosphatase-like"/>
    <property type="match status" value="1"/>
</dbReference>
<keyword evidence="2" id="KW-0479">Metal-binding</keyword>
<feature type="chain" id="PRO_5022910648" evidence="5">
    <location>
        <begin position="31"/>
        <end position="601"/>
    </location>
</feature>
<dbReference type="Proteomes" id="UP000316598">
    <property type="component" value="Unassembled WGS sequence"/>
</dbReference>
<reference evidence="7 8" key="1">
    <citation type="submission" date="2019-02" db="EMBL/GenBank/DDBJ databases">
        <title>Deep-cultivation of Planctomycetes and their phenomic and genomic characterization uncovers novel biology.</title>
        <authorList>
            <person name="Wiegand S."/>
            <person name="Jogler M."/>
            <person name="Boedeker C."/>
            <person name="Pinto D."/>
            <person name="Vollmers J."/>
            <person name="Rivas-Marin E."/>
            <person name="Kohn T."/>
            <person name="Peeters S.H."/>
            <person name="Heuer A."/>
            <person name="Rast P."/>
            <person name="Oberbeckmann S."/>
            <person name="Bunk B."/>
            <person name="Jeske O."/>
            <person name="Meyerdierks A."/>
            <person name="Storesund J.E."/>
            <person name="Kallscheuer N."/>
            <person name="Luecker S."/>
            <person name="Lage O.M."/>
            <person name="Pohl T."/>
            <person name="Merkel B.J."/>
            <person name="Hornburger P."/>
            <person name="Mueller R.-W."/>
            <person name="Bruemmer F."/>
            <person name="Labrenz M."/>
            <person name="Spormann A.M."/>
            <person name="Op Den Camp H."/>
            <person name="Overmann J."/>
            <person name="Amann R."/>
            <person name="Jetten M.S.M."/>
            <person name="Mascher T."/>
            <person name="Medema M.H."/>
            <person name="Devos D.P."/>
            <person name="Kaster A.-K."/>
            <person name="Ovreas L."/>
            <person name="Rohde M."/>
            <person name="Galperin M.Y."/>
            <person name="Jogler C."/>
        </authorList>
    </citation>
    <scope>NUCLEOTIDE SEQUENCE [LARGE SCALE GENOMIC DNA]</scope>
    <source>
        <strain evidence="7 8">Pla22</strain>
    </source>
</reference>
<dbReference type="InterPro" id="IPR024607">
    <property type="entry name" value="Sulfatase_CS"/>
</dbReference>
<evidence type="ECO:0000256" key="5">
    <source>
        <dbReference type="SAM" id="SignalP"/>
    </source>
</evidence>
<dbReference type="AlphaFoldDB" id="A0A5C5WPE9"/>
<evidence type="ECO:0000313" key="8">
    <source>
        <dbReference type="Proteomes" id="UP000316598"/>
    </source>
</evidence>
<gene>
    <name evidence="7" type="primary">atsA_2</name>
    <name evidence="7" type="ORF">Pla22_00710</name>
</gene>
<dbReference type="PROSITE" id="PS00523">
    <property type="entry name" value="SULFATASE_1"/>
    <property type="match status" value="1"/>
</dbReference>
<evidence type="ECO:0000256" key="1">
    <source>
        <dbReference type="ARBA" id="ARBA00008779"/>
    </source>
</evidence>
<proteinExistence type="inferred from homology"/>
<evidence type="ECO:0000256" key="3">
    <source>
        <dbReference type="ARBA" id="ARBA00022801"/>
    </source>
</evidence>
<dbReference type="GO" id="GO:0046872">
    <property type="term" value="F:metal ion binding"/>
    <property type="evidence" value="ECO:0007669"/>
    <property type="project" value="UniProtKB-KW"/>
</dbReference>
<evidence type="ECO:0000313" key="7">
    <source>
        <dbReference type="EMBL" id="TWT52447.1"/>
    </source>
</evidence>
<keyword evidence="4" id="KW-0106">Calcium</keyword>
<dbReference type="OrthoDB" id="9783154at2"/>
<dbReference type="EC" id="3.1.6.1" evidence="7"/>
<dbReference type="RefSeq" id="WP_146512822.1">
    <property type="nucleotide sequence ID" value="NZ_SJPI01000001.1"/>
</dbReference>
<dbReference type="InterPro" id="IPR050738">
    <property type="entry name" value="Sulfatase"/>
</dbReference>
<keyword evidence="8" id="KW-1185">Reference proteome</keyword>
<comment type="caution">
    <text evidence="7">The sequence shown here is derived from an EMBL/GenBank/DDBJ whole genome shotgun (WGS) entry which is preliminary data.</text>
</comment>
<evidence type="ECO:0000256" key="4">
    <source>
        <dbReference type="ARBA" id="ARBA00022837"/>
    </source>
</evidence>
<evidence type="ECO:0000256" key="2">
    <source>
        <dbReference type="ARBA" id="ARBA00022723"/>
    </source>
</evidence>
<dbReference type="GO" id="GO:0004065">
    <property type="term" value="F:arylsulfatase activity"/>
    <property type="evidence" value="ECO:0007669"/>
    <property type="project" value="UniProtKB-EC"/>
</dbReference>
<dbReference type="InterPro" id="IPR017850">
    <property type="entry name" value="Alkaline_phosphatase_core_sf"/>
</dbReference>
<dbReference type="CDD" id="cd16146">
    <property type="entry name" value="ARS_like"/>
    <property type="match status" value="1"/>
</dbReference>
<dbReference type="Gene3D" id="3.30.1120.10">
    <property type="match status" value="1"/>
</dbReference>
<feature type="domain" description="Sulfatase N-terminal" evidence="6">
    <location>
        <begin position="38"/>
        <end position="344"/>
    </location>
</feature>
<accession>A0A5C5WPE9</accession>
<sequence length="601" mass="66678" precursor="true">MPYRFSFPSPLAAALFGLLASLAILQTASGQPSSDQRPNVVVVITDDQGHGDLACHGNPVLKTPSIDKLFEQSVRLADFHVAPTCTPSRAALLTGRWTNRTGAWHTINGRSILRAEETTLANVFQDAGYATGMFGKWHLGDNYPYRPTDRGFDEVMCHGGGGVGQTPDYWDNAYFDGTYFHNNKPTPVKGFCTDVFFDYATSFIRKQKEKDQPFLAYISTNAAHGPYHAPPEYSKPYEHLGIGVANFFGMIANIDDNVGKLRDVLEKEGIADDTIFIFMTDNGTSAGGKVYNSGMRGFKGSPYDGGHRVPFFIHWPGKFDQGRDVLPITAHIDIMPTLLDLCGIETPSDIAFDGRSLRPLLENESDRWPERILITDSQRIEQPEKWRGSSVMTDQYRLVNQKELYDIKADPGQKNNIADEHPEVVGRLQRFYESWWDELSPTFAAPTPIYLGTPHENPVALTCHDWTNETASPWNQSLIRKSLDTEAVDGFWHVNVVEAGDYEIRLRRWPVESGFAIDASVAPGAPVPGVDAFRMTPGEAIDVKTATLQIADVESTQLVSSGDQEAAFRVTLPAGATKLRAIFTTEQGKSYGAYYAYVQKL</sequence>
<dbReference type="InterPro" id="IPR000917">
    <property type="entry name" value="Sulfatase_N"/>
</dbReference>